<protein>
    <recommendedName>
        <fullName evidence="8">TAP-like protein-domain-containing protein</fullName>
    </recommendedName>
</protein>
<evidence type="ECO:0000259" key="5">
    <source>
        <dbReference type="Pfam" id="PF08386"/>
    </source>
</evidence>
<reference evidence="6 7" key="1">
    <citation type="submission" date="2016-07" db="EMBL/GenBank/DDBJ databases">
        <title>Pervasive Adenine N6-methylation of Active Genes in Fungi.</title>
        <authorList>
            <consortium name="DOE Joint Genome Institute"/>
            <person name="Mondo S.J."/>
            <person name="Dannebaum R.O."/>
            <person name="Kuo R.C."/>
            <person name="Labutti K."/>
            <person name="Haridas S."/>
            <person name="Kuo A."/>
            <person name="Salamov A."/>
            <person name="Ahrendt S.R."/>
            <person name="Lipzen A."/>
            <person name="Sullivan W."/>
            <person name="Andreopoulos W.B."/>
            <person name="Clum A."/>
            <person name="Lindquist E."/>
            <person name="Daum C."/>
            <person name="Ramamoorthy G.K."/>
            <person name="Gryganskyi A."/>
            <person name="Culley D."/>
            <person name="Magnuson J.K."/>
            <person name="James T.Y."/>
            <person name="O'Malley M.A."/>
            <person name="Stajich J.E."/>
            <person name="Spatafora J.W."/>
            <person name="Visel A."/>
            <person name="Grigoriev I.V."/>
        </authorList>
    </citation>
    <scope>NUCLEOTIDE SEQUENCE [LARGE SCALE GENOMIC DNA]</scope>
    <source>
        <strain evidence="6 7">CBS 129021</strain>
    </source>
</reference>
<dbReference type="GO" id="GO:0016787">
    <property type="term" value="F:hydrolase activity"/>
    <property type="evidence" value="ECO:0007669"/>
    <property type="project" value="UniProtKB-KW"/>
</dbReference>
<evidence type="ECO:0000259" key="4">
    <source>
        <dbReference type="Pfam" id="PF00561"/>
    </source>
</evidence>
<dbReference type="InterPro" id="IPR000073">
    <property type="entry name" value="AB_hydrolase_1"/>
</dbReference>
<dbReference type="Pfam" id="PF00561">
    <property type="entry name" value="Abhydrolase_1"/>
    <property type="match status" value="1"/>
</dbReference>
<dbReference type="InParanoid" id="A0A1Y2EF67"/>
<comment type="caution">
    <text evidence="6">The sequence shown here is derived from an EMBL/GenBank/DDBJ whole genome shotgun (WGS) entry which is preliminary data.</text>
</comment>
<dbReference type="PANTHER" id="PTHR43248">
    <property type="entry name" value="2-SUCCINYL-6-HYDROXY-2,4-CYCLOHEXADIENE-1-CARBOXYLATE SYNTHASE"/>
    <property type="match status" value="1"/>
</dbReference>
<evidence type="ECO:0000313" key="7">
    <source>
        <dbReference type="Proteomes" id="UP000193689"/>
    </source>
</evidence>
<evidence type="ECO:0000313" key="6">
    <source>
        <dbReference type="EMBL" id="ORY70210.1"/>
    </source>
</evidence>
<evidence type="ECO:0000256" key="3">
    <source>
        <dbReference type="SAM" id="MobiDB-lite"/>
    </source>
</evidence>
<dbReference type="PANTHER" id="PTHR43248:SF30">
    <property type="entry name" value="AB HYDROLASE-1 DOMAIN-CONTAINING PROTEIN"/>
    <property type="match status" value="1"/>
</dbReference>
<keyword evidence="7" id="KW-1185">Reference proteome</keyword>
<keyword evidence="2" id="KW-0378">Hydrolase</keyword>
<dbReference type="AlphaFoldDB" id="A0A1Y2EF67"/>
<comment type="similarity">
    <text evidence="1">Belongs to the peptidase S33 family.</text>
</comment>
<proteinExistence type="inferred from homology"/>
<dbReference type="Pfam" id="PF08386">
    <property type="entry name" value="Abhydrolase_4"/>
    <property type="match status" value="1"/>
</dbReference>
<sequence length="518" mass="54613">MRLPFSHAAILLQVFNNTELNGPGNAAPESPIPFVSQRQTPPSPAPATSGVINFTPCPPSTGLTPNIGLECANFSVPVDWSDSSSTQIKLGMVRLAAQSPTQRIGNLFFNPGGPGISAASIVNAIANRRQNFSDVIRQRFDVIGLDPRGVGLSAPVRCDSNVSNAIPPLLDPNDANSLQALIQINSRIAASCRNLTGPVFDKVDTISAARDMEAVRVGNEPLNWLGQSYGTQLGAQYASLFPGNVRAMVLDGVLQHSGSTPSQLLIEQTSVESTLKKFFAASSHDPQSPLAGQDPATVWANVTSAAAAGTLKARGCDGTPATGCLANVPVENVVGGGRNMLFFEFAWNKQLGKALALAHMGDGIMFATGLSTGTATDNEGFAFNAIACQDGIETGQQTLAEVQKRALVSRTFATVPGMNEFWRTKTLCDGWTPAETNPKKQLNVVGLANPVLLVNSINDPATSVVWAQGMNDEISGSVLTFRNGSGHTSYFIGNESKKAMDDYLVSLKVPAPGTIFQS</sequence>
<organism evidence="6 7">
    <name type="scientific">Pseudomassariella vexata</name>
    <dbReference type="NCBI Taxonomy" id="1141098"/>
    <lineage>
        <taxon>Eukaryota</taxon>
        <taxon>Fungi</taxon>
        <taxon>Dikarya</taxon>
        <taxon>Ascomycota</taxon>
        <taxon>Pezizomycotina</taxon>
        <taxon>Sordariomycetes</taxon>
        <taxon>Xylariomycetidae</taxon>
        <taxon>Amphisphaeriales</taxon>
        <taxon>Pseudomassariaceae</taxon>
        <taxon>Pseudomassariella</taxon>
    </lineage>
</organism>
<evidence type="ECO:0000256" key="2">
    <source>
        <dbReference type="ARBA" id="ARBA00022801"/>
    </source>
</evidence>
<dbReference type="SUPFAM" id="SSF53474">
    <property type="entry name" value="alpha/beta-Hydrolases"/>
    <property type="match status" value="1"/>
</dbReference>
<dbReference type="Gene3D" id="3.40.50.1820">
    <property type="entry name" value="alpha/beta hydrolase"/>
    <property type="match status" value="1"/>
</dbReference>
<dbReference type="GeneID" id="63781389"/>
<dbReference type="InterPro" id="IPR013595">
    <property type="entry name" value="Pept_S33_TAP-like_C"/>
</dbReference>
<accession>A0A1Y2EF67</accession>
<feature type="region of interest" description="Disordered" evidence="3">
    <location>
        <begin position="22"/>
        <end position="48"/>
    </location>
</feature>
<feature type="domain" description="AB hydrolase-1" evidence="4">
    <location>
        <begin position="107"/>
        <end position="298"/>
    </location>
</feature>
<dbReference type="RefSeq" id="XP_040720160.1">
    <property type="nucleotide sequence ID" value="XM_040865177.1"/>
</dbReference>
<dbReference type="InterPro" id="IPR029058">
    <property type="entry name" value="AB_hydrolase_fold"/>
</dbReference>
<dbReference type="EMBL" id="MCFJ01000002">
    <property type="protein sequence ID" value="ORY70210.1"/>
    <property type="molecule type" value="Genomic_DNA"/>
</dbReference>
<gene>
    <name evidence="6" type="ORF">BCR38DRAFT_521038</name>
</gene>
<dbReference type="Proteomes" id="UP000193689">
    <property type="component" value="Unassembled WGS sequence"/>
</dbReference>
<dbReference type="InterPro" id="IPR051601">
    <property type="entry name" value="Serine_prot/Carboxylest_S33"/>
</dbReference>
<feature type="domain" description="Peptidase S33 tripeptidyl aminopeptidase-like C-terminal" evidence="5">
    <location>
        <begin position="419"/>
        <end position="514"/>
    </location>
</feature>
<name>A0A1Y2EF67_9PEZI</name>
<evidence type="ECO:0000256" key="1">
    <source>
        <dbReference type="ARBA" id="ARBA00010088"/>
    </source>
</evidence>
<evidence type="ECO:0008006" key="8">
    <source>
        <dbReference type="Google" id="ProtNLM"/>
    </source>
</evidence>
<dbReference type="OrthoDB" id="425534at2759"/>